<name>N8YHN3_ACIGI</name>
<gene>
    <name evidence="1" type="ORF">F964_00585</name>
</gene>
<dbReference type="Proteomes" id="UP000013148">
    <property type="component" value="Unassembled WGS sequence"/>
</dbReference>
<keyword evidence="2" id="KW-1185">Reference proteome</keyword>
<proteinExistence type="predicted"/>
<protein>
    <submittedName>
        <fullName evidence="1">Uncharacterized protein</fullName>
    </submittedName>
</protein>
<sequence>MTIQTEEILETAHEIADQLAPFVISGDEATLKLSKKQVDDLYHIVMNFIVINEVNDLPSEVVKSLGEVA</sequence>
<dbReference type="AlphaFoldDB" id="N8YHN3"/>
<evidence type="ECO:0000313" key="2">
    <source>
        <dbReference type="Proteomes" id="UP000013148"/>
    </source>
</evidence>
<dbReference type="HOGENOM" id="CLU_2766457_0_0_6"/>
<evidence type="ECO:0000313" key="1">
    <source>
        <dbReference type="EMBL" id="ENV18785.1"/>
    </source>
</evidence>
<organism evidence="1 2">
    <name type="scientific">Acinetobacter guillouiae NIPH 991</name>
    <dbReference type="NCBI Taxonomy" id="1217656"/>
    <lineage>
        <taxon>Bacteria</taxon>
        <taxon>Pseudomonadati</taxon>
        <taxon>Pseudomonadota</taxon>
        <taxon>Gammaproteobacteria</taxon>
        <taxon>Moraxellales</taxon>
        <taxon>Moraxellaceae</taxon>
        <taxon>Acinetobacter</taxon>
    </lineage>
</organism>
<reference evidence="1 2" key="1">
    <citation type="submission" date="2013-02" db="EMBL/GenBank/DDBJ databases">
        <title>The Genome Sequence of Acinetobacter guillouiae NIPH 991.</title>
        <authorList>
            <consortium name="The Broad Institute Genome Sequencing Platform"/>
            <consortium name="The Broad Institute Genome Sequencing Center for Infectious Disease"/>
            <person name="Cerqueira G."/>
            <person name="Feldgarden M."/>
            <person name="Courvalin P."/>
            <person name="Perichon B."/>
            <person name="Grillot-Courvalin C."/>
            <person name="Clermont D."/>
            <person name="Rocha E."/>
            <person name="Yoon E.-J."/>
            <person name="Nemec A."/>
            <person name="Walker B."/>
            <person name="Young S.K."/>
            <person name="Zeng Q."/>
            <person name="Gargeya S."/>
            <person name="Fitzgerald M."/>
            <person name="Haas B."/>
            <person name="Abouelleil A."/>
            <person name="Alvarado L."/>
            <person name="Arachchi H.M."/>
            <person name="Berlin A.M."/>
            <person name="Chapman S.B."/>
            <person name="Dewar J."/>
            <person name="Goldberg J."/>
            <person name="Griggs A."/>
            <person name="Gujja S."/>
            <person name="Hansen M."/>
            <person name="Howarth C."/>
            <person name="Imamovic A."/>
            <person name="Larimer J."/>
            <person name="McCowan C."/>
            <person name="Murphy C."/>
            <person name="Neiman D."/>
            <person name="Pearson M."/>
            <person name="Priest M."/>
            <person name="Roberts A."/>
            <person name="Saif S."/>
            <person name="Shea T."/>
            <person name="Sisk P."/>
            <person name="Sykes S."/>
            <person name="Wortman J."/>
            <person name="Nusbaum C."/>
            <person name="Birren B."/>
        </authorList>
    </citation>
    <scope>NUCLEOTIDE SEQUENCE [LARGE SCALE GENOMIC DNA]</scope>
    <source>
        <strain evidence="1 2">NIPH 991</strain>
    </source>
</reference>
<dbReference type="PATRIC" id="fig|1217656.3.peg.569"/>
<comment type="caution">
    <text evidence="1">The sequence shown here is derived from an EMBL/GenBank/DDBJ whole genome shotgun (WGS) entry which is preliminary data.</text>
</comment>
<accession>N8YHN3</accession>
<dbReference type="EMBL" id="APPJ01000004">
    <property type="protein sequence ID" value="ENV18785.1"/>
    <property type="molecule type" value="Genomic_DNA"/>
</dbReference>
<dbReference type="RefSeq" id="WP_004817508.1">
    <property type="nucleotide sequence ID" value="NZ_KB849455.1"/>
</dbReference>